<reference evidence="3 4" key="1">
    <citation type="journal article" date="2015" name="BMC Genomics">
        <title>The genome of the truffle-parasite Tolypocladium ophioglossoides and the evolution of antifungal peptaibiotics.</title>
        <authorList>
            <person name="Quandt C.A."/>
            <person name="Bushley K.E."/>
            <person name="Spatafora J.W."/>
        </authorList>
    </citation>
    <scope>NUCLEOTIDE SEQUENCE [LARGE SCALE GENOMIC DNA]</scope>
    <source>
        <strain evidence="3 4">CBS 100239</strain>
    </source>
</reference>
<dbReference type="GO" id="GO:0016740">
    <property type="term" value="F:transferase activity"/>
    <property type="evidence" value="ECO:0007669"/>
    <property type="project" value="UniProtKB-KW"/>
</dbReference>
<dbReference type="Gene3D" id="3.40.50.150">
    <property type="entry name" value="Vaccinia Virus protein VP39"/>
    <property type="match status" value="1"/>
</dbReference>
<evidence type="ECO:0000259" key="2">
    <source>
        <dbReference type="PROSITE" id="PS50075"/>
    </source>
</evidence>
<dbReference type="PANTHER" id="PTHR45681:SF6">
    <property type="entry name" value="POLYKETIDE SYNTHASE 37"/>
    <property type="match status" value="1"/>
</dbReference>
<proteinExistence type="predicted"/>
<dbReference type="OrthoDB" id="329835at2759"/>
<dbReference type="Pfam" id="PF18558">
    <property type="entry name" value="HTH_51"/>
    <property type="match status" value="1"/>
</dbReference>
<dbReference type="SUPFAM" id="SSF47336">
    <property type="entry name" value="ACP-like"/>
    <property type="match status" value="1"/>
</dbReference>
<dbReference type="Pfam" id="PF08242">
    <property type="entry name" value="Methyltransf_12"/>
    <property type="match status" value="1"/>
</dbReference>
<protein>
    <submittedName>
        <fullName evidence="3">Lovastatin diketide synthase LovF</fullName>
    </submittedName>
</protein>
<gene>
    <name evidence="3" type="ORF">TOPH_07060</name>
</gene>
<dbReference type="Proteomes" id="UP000036947">
    <property type="component" value="Unassembled WGS sequence"/>
</dbReference>
<dbReference type="InterPro" id="IPR036736">
    <property type="entry name" value="ACP-like_sf"/>
</dbReference>
<name>A0A0L0N2B9_TOLOC</name>
<dbReference type="SUPFAM" id="SSF53335">
    <property type="entry name" value="S-adenosyl-L-methionine-dependent methyltransferases"/>
    <property type="match status" value="1"/>
</dbReference>
<dbReference type="AlphaFoldDB" id="A0A0L0N2B9"/>
<dbReference type="InterPro" id="IPR050444">
    <property type="entry name" value="Polyketide_Synthase"/>
</dbReference>
<dbReference type="InterPro" id="IPR029063">
    <property type="entry name" value="SAM-dependent_MTases_sf"/>
</dbReference>
<keyword evidence="4" id="KW-1185">Reference proteome</keyword>
<comment type="caution">
    <text evidence="3">The sequence shown here is derived from an EMBL/GenBank/DDBJ whole genome shotgun (WGS) entry which is preliminary data.</text>
</comment>
<organism evidence="3 4">
    <name type="scientific">Tolypocladium ophioglossoides (strain CBS 100239)</name>
    <name type="common">Snaketongue truffleclub</name>
    <name type="synonym">Elaphocordyceps ophioglossoides</name>
    <dbReference type="NCBI Taxonomy" id="1163406"/>
    <lineage>
        <taxon>Eukaryota</taxon>
        <taxon>Fungi</taxon>
        <taxon>Dikarya</taxon>
        <taxon>Ascomycota</taxon>
        <taxon>Pezizomycotina</taxon>
        <taxon>Sordariomycetes</taxon>
        <taxon>Hypocreomycetidae</taxon>
        <taxon>Hypocreales</taxon>
        <taxon>Ophiocordycipitaceae</taxon>
        <taxon>Tolypocladium</taxon>
    </lineage>
</organism>
<dbReference type="InterPro" id="IPR041068">
    <property type="entry name" value="HTH_51"/>
</dbReference>
<dbReference type="EMBL" id="LFRF01000027">
    <property type="protein sequence ID" value="KND88273.1"/>
    <property type="molecule type" value="Genomic_DNA"/>
</dbReference>
<dbReference type="CDD" id="cd02440">
    <property type="entry name" value="AdoMet_MTases"/>
    <property type="match status" value="1"/>
</dbReference>
<dbReference type="STRING" id="1163406.A0A0L0N2B9"/>
<sequence length="482" mass="53202">MTLSVISPSHGKDVEQSNTIAIELLPTFRSAISSEAGINSGDVGLNTPFADLGIDPFMTFSILEIVQQRIGVELPASLFRDCNNLSEIQKTLGHGADVNGHSLRSSNRPLVEEIYRESEHLVGRFAAEAGVDDFWTKVYPSQKQLVLAYIVEAFAQLGCFLDNEAPGTVLSTPSGILAKHGRLVNTLFDILADGGLVERRNGNQVVRTSQPVDSTPSVVLFERLIQSRPLHAKTHRLLNITGPRLSECLTGAADPIKLLFGRSTSRDLLEEFYTNAPMSVAASKHLSALFRRIFSIKGDECIEILEIGAGFGGTTKFVLDMLVDAGIPFKYTFTDVSPSFFKEAKNRYANIPAAAGCVVYDVLDIEKTPPEKFLGRFHAVLSTNCIHATKDLTVSSTNARKLLRDGGFFALTEFRTRLYWLDLVFGLLDGWWLFKDDRKHCIADESFWKTSLEASGFSHVVWSEAIVDGQKPNPQVYFACTE</sequence>
<evidence type="ECO:0000256" key="1">
    <source>
        <dbReference type="ARBA" id="ARBA00022679"/>
    </source>
</evidence>
<evidence type="ECO:0000313" key="4">
    <source>
        <dbReference type="Proteomes" id="UP000036947"/>
    </source>
</evidence>
<feature type="domain" description="Carrier" evidence="2">
    <location>
        <begin position="19"/>
        <end position="96"/>
    </location>
</feature>
<keyword evidence="1" id="KW-0808">Transferase</keyword>
<dbReference type="InterPro" id="IPR009081">
    <property type="entry name" value="PP-bd_ACP"/>
</dbReference>
<accession>A0A0L0N2B9</accession>
<dbReference type="PROSITE" id="PS50075">
    <property type="entry name" value="CARRIER"/>
    <property type="match status" value="1"/>
</dbReference>
<dbReference type="InterPro" id="IPR013217">
    <property type="entry name" value="Methyltransf_12"/>
</dbReference>
<dbReference type="PANTHER" id="PTHR45681">
    <property type="entry name" value="POLYKETIDE SYNTHASE 44-RELATED"/>
    <property type="match status" value="1"/>
</dbReference>
<dbReference type="Gene3D" id="1.10.1200.10">
    <property type="entry name" value="ACP-like"/>
    <property type="match status" value="1"/>
</dbReference>
<dbReference type="Pfam" id="PF00550">
    <property type="entry name" value="PP-binding"/>
    <property type="match status" value="1"/>
</dbReference>
<evidence type="ECO:0000313" key="3">
    <source>
        <dbReference type="EMBL" id="KND88273.1"/>
    </source>
</evidence>